<proteinExistence type="predicted"/>
<evidence type="ECO:0000313" key="3">
    <source>
        <dbReference type="RefSeq" id="XP_022110219.1"/>
    </source>
</evidence>
<accession>A0A8B7ZXS8</accession>
<sequence length="290" mass="33002">MEKQARVILWALPRTLSTAFLKCMSGVPDSKMFYEPYTAAYLFGPDRPYADAPRPANSDGGTPEAAKDCGAISGFEDTICSYRWVKEQLEAPFPDKRLIFCKDIAYCLDKKYEFLPRGYKYIFLIRNPEKVIPSWKKLIGDFTRKKVDDFVLDELKPPVMPTRLGYGELLDLYEYVKLESLDAEPIIIDADDLAADPGAILSTCCKKIGIPYSDNLLTWKEGHEMIEEWVISKNLKLTVGDLQSFDNVKRSSSFQKPSGLQQIPGGSPDVERFVEKCMPLYTKLYESRLK</sequence>
<keyword evidence="2" id="KW-1185">Reference proteome</keyword>
<evidence type="ECO:0000256" key="1">
    <source>
        <dbReference type="SAM" id="SignalP"/>
    </source>
</evidence>
<gene>
    <name evidence="3" type="primary">LOC110989854</name>
</gene>
<dbReference type="GeneID" id="110989854"/>
<keyword evidence="1" id="KW-0732">Signal</keyword>
<dbReference type="RefSeq" id="XP_022110219.1">
    <property type="nucleotide sequence ID" value="XM_022254527.1"/>
</dbReference>
<dbReference type="PANTHER" id="PTHR48312">
    <property type="match status" value="1"/>
</dbReference>
<name>A0A8B7ZXS8_ACAPL</name>
<protein>
    <submittedName>
        <fullName evidence="3">Branched-chain-amino-acid aminotransferase-like protein 1</fullName>
    </submittedName>
</protein>
<dbReference type="SUPFAM" id="SSF52540">
    <property type="entry name" value="P-loop containing nucleoside triphosphate hydrolases"/>
    <property type="match status" value="1"/>
</dbReference>
<dbReference type="OrthoDB" id="416710at2759"/>
<dbReference type="AlphaFoldDB" id="A0A8B7ZXS8"/>
<feature type="chain" id="PRO_5034228312" evidence="1">
    <location>
        <begin position="18"/>
        <end position="290"/>
    </location>
</feature>
<dbReference type="OMA" id="MAYLTEY"/>
<dbReference type="Gene3D" id="3.40.50.300">
    <property type="entry name" value="P-loop containing nucleotide triphosphate hydrolases"/>
    <property type="match status" value="1"/>
</dbReference>
<reference evidence="3" key="1">
    <citation type="submission" date="2025-08" db="UniProtKB">
        <authorList>
            <consortium name="RefSeq"/>
        </authorList>
    </citation>
    <scope>IDENTIFICATION</scope>
</reference>
<dbReference type="PANTHER" id="PTHR48312:SF1">
    <property type="entry name" value="SULFOTRANSFERASE"/>
    <property type="match status" value="1"/>
</dbReference>
<feature type="signal peptide" evidence="1">
    <location>
        <begin position="1"/>
        <end position="17"/>
    </location>
</feature>
<organism evidence="2 3">
    <name type="scientific">Acanthaster planci</name>
    <name type="common">Crown-of-thorns starfish</name>
    <dbReference type="NCBI Taxonomy" id="133434"/>
    <lineage>
        <taxon>Eukaryota</taxon>
        <taxon>Metazoa</taxon>
        <taxon>Echinodermata</taxon>
        <taxon>Eleutherozoa</taxon>
        <taxon>Asterozoa</taxon>
        <taxon>Asteroidea</taxon>
        <taxon>Valvatacea</taxon>
        <taxon>Valvatida</taxon>
        <taxon>Acanthasteridae</taxon>
        <taxon>Acanthaster</taxon>
    </lineage>
</organism>
<dbReference type="Proteomes" id="UP000694845">
    <property type="component" value="Unplaced"/>
</dbReference>
<dbReference type="KEGG" id="aplc:110989854"/>
<dbReference type="InterPro" id="IPR027417">
    <property type="entry name" value="P-loop_NTPase"/>
</dbReference>
<evidence type="ECO:0000313" key="2">
    <source>
        <dbReference type="Proteomes" id="UP000694845"/>
    </source>
</evidence>